<dbReference type="Proteomes" id="UP000001861">
    <property type="component" value="Unassembled WGS sequence"/>
</dbReference>
<name>A8PEE5_COPC7</name>
<dbReference type="GeneID" id="6017431"/>
<dbReference type="OMA" id="AVADEWW"/>
<organism evidence="1 2">
    <name type="scientific">Coprinopsis cinerea (strain Okayama-7 / 130 / ATCC MYA-4618 / FGSC 9003)</name>
    <name type="common">Inky cap fungus</name>
    <name type="synonym">Hormographiella aspergillata</name>
    <dbReference type="NCBI Taxonomy" id="240176"/>
    <lineage>
        <taxon>Eukaryota</taxon>
        <taxon>Fungi</taxon>
        <taxon>Dikarya</taxon>
        <taxon>Basidiomycota</taxon>
        <taxon>Agaricomycotina</taxon>
        <taxon>Agaricomycetes</taxon>
        <taxon>Agaricomycetidae</taxon>
        <taxon>Agaricales</taxon>
        <taxon>Agaricineae</taxon>
        <taxon>Psathyrellaceae</taxon>
        <taxon>Coprinopsis</taxon>
    </lineage>
</organism>
<keyword evidence="2" id="KW-1185">Reference proteome</keyword>
<dbReference type="AlphaFoldDB" id="A8PEE5"/>
<dbReference type="RefSeq" id="XP_001840777.1">
    <property type="nucleotide sequence ID" value="XM_001840725.2"/>
</dbReference>
<evidence type="ECO:0000313" key="1">
    <source>
        <dbReference type="EMBL" id="EAU81032.1"/>
    </source>
</evidence>
<sequence length="253" mass="27718">MSSGMFSVWVVLGIENPFGQSRSLVTFVDQETADEWWRAISENAEAAALVRRLTPQLYSYTRESWGDDSQTPNLLTARGRFANVTHRFLGKFVLEFRVQQADGTLDRAAFTLNPGPQQVTDRVSGNWFCIRSKIAPHFYWINDGSGCIKLSDKGRSRFQVAIHNPGPTVPEKAVMIPSDHITIRTSGGAYLGLQHAEGRKVLTVTETLQTAFRFSELAAGNFGCAGGCLQDGASLCFIEGAAPGAGEAWELVQ</sequence>
<dbReference type="KEGG" id="cci:CC1G_10151"/>
<dbReference type="eggNOG" id="ENOG502T1B1">
    <property type="taxonomic scope" value="Eukaryota"/>
</dbReference>
<reference evidence="1 2" key="1">
    <citation type="journal article" date="2010" name="Proc. Natl. Acad. Sci. U.S.A.">
        <title>Insights into evolution of multicellular fungi from the assembled chromosomes of the mushroom Coprinopsis cinerea (Coprinus cinereus).</title>
        <authorList>
            <person name="Stajich J.E."/>
            <person name="Wilke S.K."/>
            <person name="Ahren D."/>
            <person name="Au C.H."/>
            <person name="Birren B.W."/>
            <person name="Borodovsky M."/>
            <person name="Burns C."/>
            <person name="Canback B."/>
            <person name="Casselton L.A."/>
            <person name="Cheng C.K."/>
            <person name="Deng J."/>
            <person name="Dietrich F.S."/>
            <person name="Fargo D.C."/>
            <person name="Farman M.L."/>
            <person name="Gathman A.C."/>
            <person name="Goldberg J."/>
            <person name="Guigo R."/>
            <person name="Hoegger P.J."/>
            <person name="Hooker J.B."/>
            <person name="Huggins A."/>
            <person name="James T.Y."/>
            <person name="Kamada T."/>
            <person name="Kilaru S."/>
            <person name="Kodira C."/>
            <person name="Kues U."/>
            <person name="Kupfer D."/>
            <person name="Kwan H.S."/>
            <person name="Lomsadze A."/>
            <person name="Li W."/>
            <person name="Lilly W.W."/>
            <person name="Ma L.J."/>
            <person name="Mackey A.J."/>
            <person name="Manning G."/>
            <person name="Martin F."/>
            <person name="Muraguchi H."/>
            <person name="Natvig D.O."/>
            <person name="Palmerini H."/>
            <person name="Ramesh M.A."/>
            <person name="Rehmeyer C.J."/>
            <person name="Roe B.A."/>
            <person name="Shenoy N."/>
            <person name="Stanke M."/>
            <person name="Ter-Hovhannisyan V."/>
            <person name="Tunlid A."/>
            <person name="Velagapudi R."/>
            <person name="Vision T.J."/>
            <person name="Zeng Q."/>
            <person name="Zolan M.E."/>
            <person name="Pukkila P.J."/>
        </authorList>
    </citation>
    <scope>NUCLEOTIDE SEQUENCE [LARGE SCALE GENOMIC DNA]</scope>
    <source>
        <strain evidence="2">Okayama-7 / 130 / ATCC MYA-4618 / FGSC 9003</strain>
    </source>
</reference>
<comment type="caution">
    <text evidence="1">The sequence shown here is derived from an EMBL/GenBank/DDBJ whole genome shotgun (WGS) entry which is preliminary data.</text>
</comment>
<dbReference type="VEuPathDB" id="FungiDB:CC1G_10151"/>
<evidence type="ECO:0000313" key="2">
    <source>
        <dbReference type="Proteomes" id="UP000001861"/>
    </source>
</evidence>
<dbReference type="OrthoDB" id="5364171at2759"/>
<dbReference type="InParanoid" id="A8PEE5"/>
<protein>
    <submittedName>
        <fullName evidence="1">Uncharacterized protein</fullName>
    </submittedName>
</protein>
<gene>
    <name evidence="1" type="ORF">CC1G_10151</name>
</gene>
<accession>A8PEE5</accession>
<proteinExistence type="predicted"/>
<dbReference type="EMBL" id="AACS02000007">
    <property type="protein sequence ID" value="EAU81032.1"/>
    <property type="molecule type" value="Genomic_DNA"/>
</dbReference>